<feature type="transmembrane region" description="Helical" evidence="1">
    <location>
        <begin position="78"/>
        <end position="96"/>
    </location>
</feature>
<evidence type="ECO:0000256" key="1">
    <source>
        <dbReference type="SAM" id="Phobius"/>
    </source>
</evidence>
<evidence type="ECO:0000313" key="2">
    <source>
        <dbReference type="EMBL" id="KAA5542010.1"/>
    </source>
</evidence>
<evidence type="ECO:0008006" key="4">
    <source>
        <dbReference type="Google" id="ProtNLM"/>
    </source>
</evidence>
<keyword evidence="1" id="KW-0472">Membrane</keyword>
<reference evidence="2 3" key="1">
    <citation type="submission" date="2019-09" db="EMBL/GenBank/DDBJ databases">
        <title>Genome sequence and assembly of Adhaeribacter sp.</title>
        <authorList>
            <person name="Chhetri G."/>
        </authorList>
    </citation>
    <scope>NUCLEOTIDE SEQUENCE [LARGE SCALE GENOMIC DNA]</scope>
    <source>
        <strain evidence="2 3">DK36</strain>
    </source>
</reference>
<evidence type="ECO:0000313" key="3">
    <source>
        <dbReference type="Proteomes" id="UP000323426"/>
    </source>
</evidence>
<dbReference type="PANTHER" id="PTHR36394">
    <property type="entry name" value="OS01G0277700 PROTEIN"/>
    <property type="match status" value="1"/>
</dbReference>
<feature type="transmembrane region" description="Helical" evidence="1">
    <location>
        <begin position="6"/>
        <end position="27"/>
    </location>
</feature>
<keyword evidence="3" id="KW-1185">Reference proteome</keyword>
<sequence>MGHLIIGSLLLSLIHAVIPNHWLPILVISRAENWSRRELLGITALTGFFHVLSTIIIGVSLGVIGYKLSESHQFFTTTLAPVILILMGCVYVVLDLKQVEQQTFPGLKQLKQKSKPAIIFTLCLAMLFSPCLEIDTYFITAGAHGWQGIAAVALVYFTVTISSLVLLVALAYKGMAQFNFNFLEQHHKKITGLVLILLGLFTFYQH</sequence>
<feature type="transmembrane region" description="Helical" evidence="1">
    <location>
        <begin position="117"/>
        <end position="139"/>
    </location>
</feature>
<dbReference type="RefSeq" id="WP_150091175.1">
    <property type="nucleotide sequence ID" value="NZ_VWSF01000019.1"/>
</dbReference>
<dbReference type="Proteomes" id="UP000323426">
    <property type="component" value="Unassembled WGS sequence"/>
</dbReference>
<dbReference type="AlphaFoldDB" id="A0A5M6D614"/>
<gene>
    <name evidence="2" type="ORF">F0145_19680</name>
</gene>
<name>A0A5M6D614_9BACT</name>
<comment type="caution">
    <text evidence="2">The sequence shown here is derived from an EMBL/GenBank/DDBJ whole genome shotgun (WGS) entry which is preliminary data.</text>
</comment>
<feature type="transmembrane region" description="Helical" evidence="1">
    <location>
        <begin position="39"/>
        <end position="66"/>
    </location>
</feature>
<proteinExistence type="predicted"/>
<feature type="transmembrane region" description="Helical" evidence="1">
    <location>
        <begin position="145"/>
        <end position="170"/>
    </location>
</feature>
<accession>A0A5M6D614</accession>
<keyword evidence="1" id="KW-1133">Transmembrane helix</keyword>
<dbReference type="PANTHER" id="PTHR36394:SF1">
    <property type="entry name" value="OS01G0277700 PROTEIN"/>
    <property type="match status" value="1"/>
</dbReference>
<protein>
    <recommendedName>
        <fullName evidence="4">Urease accessory protein UreH-like transmembrane domain-containing protein</fullName>
    </recommendedName>
</protein>
<organism evidence="2 3">
    <name type="scientific">Adhaeribacter rhizoryzae</name>
    <dbReference type="NCBI Taxonomy" id="2607907"/>
    <lineage>
        <taxon>Bacteria</taxon>
        <taxon>Pseudomonadati</taxon>
        <taxon>Bacteroidota</taxon>
        <taxon>Cytophagia</taxon>
        <taxon>Cytophagales</taxon>
        <taxon>Hymenobacteraceae</taxon>
        <taxon>Adhaeribacter</taxon>
    </lineage>
</organism>
<keyword evidence="1" id="KW-0812">Transmembrane</keyword>
<dbReference type="EMBL" id="VWSF01000019">
    <property type="protein sequence ID" value="KAA5542010.1"/>
    <property type="molecule type" value="Genomic_DNA"/>
</dbReference>